<feature type="region of interest" description="Disordered" evidence="5">
    <location>
        <begin position="527"/>
        <end position="573"/>
    </location>
</feature>
<dbReference type="OrthoDB" id="10013584at2759"/>
<evidence type="ECO:0000313" key="8">
    <source>
        <dbReference type="Proteomes" id="UP001151699"/>
    </source>
</evidence>
<feature type="region of interest" description="Disordered" evidence="5">
    <location>
        <begin position="1244"/>
        <end position="1271"/>
    </location>
</feature>
<feature type="compositionally biased region" description="Polar residues" evidence="5">
    <location>
        <begin position="1247"/>
        <end position="1262"/>
    </location>
</feature>
<gene>
    <name evidence="7" type="primary">Zswim6</name>
    <name evidence="7" type="ORF">Bhyg_08545</name>
</gene>
<feature type="compositionally biased region" description="Basic and acidic residues" evidence="5">
    <location>
        <begin position="550"/>
        <end position="566"/>
    </location>
</feature>
<evidence type="ECO:0000256" key="4">
    <source>
        <dbReference type="PROSITE-ProRule" id="PRU00325"/>
    </source>
</evidence>
<evidence type="ECO:0000259" key="6">
    <source>
        <dbReference type="PROSITE" id="PS50966"/>
    </source>
</evidence>
<keyword evidence="1" id="KW-0479">Metal-binding</keyword>
<reference evidence="7" key="1">
    <citation type="submission" date="2022-07" db="EMBL/GenBank/DDBJ databases">
        <authorList>
            <person name="Trinca V."/>
            <person name="Uliana J.V.C."/>
            <person name="Torres T.T."/>
            <person name="Ward R.J."/>
            <person name="Monesi N."/>
        </authorList>
    </citation>
    <scope>NUCLEOTIDE SEQUENCE</scope>
    <source>
        <strain evidence="7">HSMRA1968</strain>
        <tissue evidence="7">Whole embryos</tissue>
    </source>
</reference>
<evidence type="ECO:0000256" key="2">
    <source>
        <dbReference type="ARBA" id="ARBA00022771"/>
    </source>
</evidence>
<dbReference type="PANTHER" id="PTHR22619">
    <property type="entry name" value="ZINC FINGER SWIM DOMAIN CONTAINING PROTEIN 4, 5, 6"/>
    <property type="match status" value="1"/>
</dbReference>
<protein>
    <submittedName>
        <fullName evidence="7">Zinc finger SWIM domain-containing protein 6</fullName>
    </submittedName>
</protein>
<dbReference type="Proteomes" id="UP001151699">
    <property type="component" value="Chromosome B"/>
</dbReference>
<feature type="compositionally biased region" description="Basic and acidic residues" evidence="5">
    <location>
        <begin position="869"/>
        <end position="881"/>
    </location>
</feature>
<feature type="region of interest" description="Disordered" evidence="5">
    <location>
        <begin position="424"/>
        <end position="510"/>
    </location>
</feature>
<keyword evidence="3" id="KW-0862">Zinc</keyword>
<organism evidence="7 8">
    <name type="scientific">Pseudolycoriella hygida</name>
    <dbReference type="NCBI Taxonomy" id="35572"/>
    <lineage>
        <taxon>Eukaryota</taxon>
        <taxon>Metazoa</taxon>
        <taxon>Ecdysozoa</taxon>
        <taxon>Arthropoda</taxon>
        <taxon>Hexapoda</taxon>
        <taxon>Insecta</taxon>
        <taxon>Pterygota</taxon>
        <taxon>Neoptera</taxon>
        <taxon>Endopterygota</taxon>
        <taxon>Diptera</taxon>
        <taxon>Nematocera</taxon>
        <taxon>Sciaroidea</taxon>
        <taxon>Sciaridae</taxon>
        <taxon>Pseudolycoriella</taxon>
    </lineage>
</organism>
<feature type="compositionally biased region" description="Basic and acidic residues" evidence="5">
    <location>
        <begin position="431"/>
        <end position="462"/>
    </location>
</feature>
<evidence type="ECO:0000256" key="3">
    <source>
        <dbReference type="ARBA" id="ARBA00022833"/>
    </source>
</evidence>
<evidence type="ECO:0000256" key="1">
    <source>
        <dbReference type="ARBA" id="ARBA00022723"/>
    </source>
</evidence>
<feature type="compositionally biased region" description="Low complexity" evidence="5">
    <location>
        <begin position="768"/>
        <end position="779"/>
    </location>
</feature>
<dbReference type="InterPro" id="IPR048370">
    <property type="entry name" value="ZSWIM4-8_C"/>
</dbReference>
<dbReference type="EMBL" id="WJQU01000002">
    <property type="protein sequence ID" value="KAJ6643582.1"/>
    <property type="molecule type" value="Genomic_DNA"/>
</dbReference>
<accession>A0A9Q0N4U3</accession>
<dbReference type="GO" id="GO:0031462">
    <property type="term" value="C:Cul2-RING ubiquitin ligase complex"/>
    <property type="evidence" value="ECO:0007669"/>
    <property type="project" value="TreeGrafter"/>
</dbReference>
<feature type="domain" description="SWIM-type" evidence="6">
    <location>
        <begin position="194"/>
        <end position="231"/>
    </location>
</feature>
<name>A0A9Q0N4U3_9DIPT</name>
<keyword evidence="2 4" id="KW-0863">Zinc-finger</keyword>
<dbReference type="InterPro" id="IPR007527">
    <property type="entry name" value="Znf_SWIM"/>
</dbReference>
<feature type="compositionally biased region" description="Acidic residues" evidence="5">
    <location>
        <begin position="479"/>
        <end position="506"/>
    </location>
</feature>
<feature type="region of interest" description="Disordered" evidence="5">
    <location>
        <begin position="764"/>
        <end position="789"/>
    </location>
</feature>
<sequence length="2004" mass="225264">MSCCHGLFQMGPVCPYLTRNNLRQRPGTVRSPDSLLDITARIVAESEPFQRIEEQYERIPEPVQRRIIFWSFPRNERDICMYSSLSRVSTMNSGEQQNLSFCKGVKLLESGCVDNVLQVGFHLSGIVWTFPPTSIDYGNHHNNNNNNNSSYGGQIGNGNNLIGQQQPTVRMSSTERDTANNGGVNYPIEENKKYKVSVSFDRCKITSVTCSCDTKDIFWCHHVVALSLYRIRNAEVVKLRVPISETLLQMSRQQLQKFVQYLISAHHTEVLPTAQKLADEILQQKSEINAICGAPDPTAGAATDDDHSWHLDESQVCEAVRSYLGQGSYYNGNKQLNSLFAKVREMLRAQDSNGARMLTLITEQFLSDPRLVMWKSHGTPMTEKCRQLWDQLGALWVCIVLNPRATAYERSQWKTLLEKWSKNEVCPQEDPDFRPPGRNENYRERSHRERERDRNRFFRENNLRNMMYQRNHNQRDNYNDDNYDSSESDSDSDADAEMEENNEQPEGDIPIENNNLLLAENINDNANNIQNNDLEDEGVRSPRPRGGILKHIDYKSDDENLQEDSRPVGSFDDNSHGNFGLALLGEGSGCNLNLDIVPPVNDESSRESMDIDNDYDNDGEVELGDINVSGDRDKMIKKSMDLDVAGPSSRMDNYYGSDEYNNFMRIDKLGDSEDVVKLNCDITNCKCSKCATIKEPSDDHHRCLNCNSECCDNVDVCTKRVLGLNSINAVGSSKDSTYSSCQKKCSSDELDRSVEHKRHMETCDNKLSIPPTDSSTNSSDSKEIDDNCDCTDEREDREDAVAIKGCDCYIDKLDHENGHSSKMCLDIVKVPCEKCTLKQDISAPSIVDEAKNKIDYEKPLPTSNPSRIRPREANADGDNARPVKKVKLNNGSAAGRNKVPRTIFHKALDAVGMSWDNQHLKNILASNNYTINCTNSIPASSSNKQVQPSGLRSNFNSLGQPLWHEPLSMCAARVDSLRSHGHTDAALRLSVSVVRTMKQTQKDAQILWHRYQQFLGATYPPAHEEATKHNNCCCNCKESKTSNRSAVPTVPLHNVNPHKEDYKMYRYDYNSTSRYNNMPHDGCKRCIETRERVNYHHHFTNNFPNGRYGINTSIHPSPFFRTNFGPLGNHMYDQRYGSSNFNSGNRYNYLPNMNANPNTCHADNCSIVHRSSSGMVGDSYFFSPRPHCSKDLDKYIHDNYGHRCVQEMKGREAAASSSLKPTTYDVDQQKVNCDCKHNKTVRPGDDTNATTSNTDGNVQPAANDSIETHQPAAASSSSLLKPCTQHTKNQCCIKNYCCKIISTEKPKCCTLGKNYRCDCSTANKSACNQSPANANIYFGRNAFGPYDSSRHYPKLDEQIACKCLTEPSNKSCPSNKINYQNIVNYGASTSKAALAALNANTPEFVRNKKPSCVSNCLDCCVGCEIEFPLDAVACIFDCLTEACIIPDSINGPDMGRLSFDSVSGAAEDGSLIAPRYHHVRVPLSNDRTETYLTLAFEAATLALGKQRIMPQGLYSQHVICKQQDQLIARLRHVDLDQLLVEVLKQLTIQMLDGGPSSGLGMTIHPESVPMHTLARFLFASLLNQHLDLAFQVGLRAMRLPVLEESNENSMDNNIQNSNNYQRDGFVLSRYPRWWTLGHLETQQCSLSSTMLSAAKGDPTRLSSVLESARRNIHSSSHLFKLAQDAFRFATPESDHRNRTLLGVMRMTLTCLNWRRREMVRWLVTCATQLGLDALISIMQNWYQLFTPTEATGAVATTIMSHSARLNLNVMQQDELSACARNLALQCATKDPPNCALNALTLCENDPIAFETAYQIVIDAATHIMTSSQLFTIARYMEHRGYPMRAYKLAMLAMKNVHLAYNQDSHPAINDIHWACALSHSLGKAELANMIPLVIKNVQCATVLSDILRRCSVPSPGISHFNTHHRGNNMRPCQKLSYDRAPLRQLLEAAVAAYVNTTHSRLSHISPRHYGDFIDFLGKARDTFVLARDGPAHFSRLIENITVAY</sequence>
<dbReference type="PANTHER" id="PTHR22619:SF0">
    <property type="entry name" value="ZINC FINGER SWIM DOMAIN-CONTAINING PROTEIN 6-LIKE PROTEIN"/>
    <property type="match status" value="1"/>
</dbReference>
<proteinExistence type="predicted"/>
<evidence type="ECO:0000256" key="5">
    <source>
        <dbReference type="SAM" id="MobiDB-lite"/>
    </source>
</evidence>
<feature type="non-terminal residue" evidence="7">
    <location>
        <position position="1"/>
    </location>
</feature>
<dbReference type="Pfam" id="PF21055">
    <property type="entry name" value="ZSWIM4-8_C"/>
    <property type="match status" value="1"/>
</dbReference>
<dbReference type="GO" id="GO:0008270">
    <property type="term" value="F:zinc ion binding"/>
    <property type="evidence" value="ECO:0007669"/>
    <property type="project" value="UniProtKB-KW"/>
</dbReference>
<dbReference type="PROSITE" id="PS50966">
    <property type="entry name" value="ZF_SWIM"/>
    <property type="match status" value="1"/>
</dbReference>
<feature type="region of interest" description="Disordered" evidence="5">
    <location>
        <begin position="856"/>
        <end position="883"/>
    </location>
</feature>
<keyword evidence="8" id="KW-1185">Reference proteome</keyword>
<evidence type="ECO:0000313" key="7">
    <source>
        <dbReference type="EMBL" id="KAJ6643582.1"/>
    </source>
</evidence>
<comment type="caution">
    <text evidence="7">The sequence shown here is derived from an EMBL/GenBank/DDBJ whole genome shotgun (WGS) entry which is preliminary data.</text>
</comment>